<reference evidence="5 6" key="1">
    <citation type="submission" date="2024-01" db="EMBL/GenBank/DDBJ databases">
        <title>A draft genome for a cacao thread blight-causing isolate of Paramarasmius palmivorus.</title>
        <authorList>
            <person name="Baruah I.K."/>
            <person name="Bukari Y."/>
            <person name="Amoako-Attah I."/>
            <person name="Meinhardt L.W."/>
            <person name="Bailey B.A."/>
            <person name="Cohen S.P."/>
        </authorList>
    </citation>
    <scope>NUCLEOTIDE SEQUENCE [LARGE SCALE GENOMIC DNA]</scope>
    <source>
        <strain evidence="5 6">GH-12</strain>
    </source>
</reference>
<sequence>MKFSLPRLRPLTIGIRREDPTRIWERRAPLTPESVHELVQSKGVEVHIEGCERRIFKDEEYAKAGATIRPNLNDAHIIMGIKEPPLDRLLLNPLPLNNAPSKLERTYMMFSHTVKGQTYNMPLLSAFLDNHPNHGTHDTLLPTLIDYELLTNELDGKRTVGFGWYAGVAGVLESLSSMAHSHLEHGVASPFLYTPRPHTLPSLDALRASLHSIGDRIAAEGTPKALGPFVIGLTGTGNVAEGCLSILSELPIEHVRVEDLHTLVTNPGTLFLAYFVLITLIGIELDTSLKKIYLVHAKPRDYFMRKGFSVPYSRDDYYANPGEYVSLFSERVAPYLTLFLNGAGWAPGFPRLMTNEQLIEALVKAKDLPGGHAFRATNVGDISCDPEGGLQYLTNASTLSDPFYKIRPRSDLPEVTMMAVDILPTSIPLDASKGFDEGVKKYLNGVLRRYHGKRGEDAEIERALRRATIAEGGKLVEKHEWLQAGVDNWRKESSISGSSSANGTKQTGRATSHAQAPRKIVMLGSGMVAGPAVEVIRQRALSEGSIQLVVVTNDPSQIELMREQLKQDATDDSVVYEIVDMTDLSAVARLVDDTQVEVVISLLPVPFHPSIAELCIKHKKHLVTASYISPQMKSLHDSALSANVLLLNEIGLDPGIDHCSAIDLIESQKSQRKNVVSFISFCGGLPAPDVADMGPLKYKFSWSPRGVLTAALNGARAKLRGKEFEVPGEQLLKSYFDHIPIGSERFRTSLEGLPNRDSFPYAETYGLGPVKDLRTILRGTLRYQGFSTLLHFFNTLGLLELNGTVKGLHSWTDLISQAQKLRRELHPDAEQVDLSSLKGEKEMEALTWMLSEATGSGALSSSSDSGNISNLLPRGGLPPLPKQPATPLDLFTLLLSHKLRYAPNERDVVVMAHEVITTVPGQTGKEEIHTSELVAYGDEMYSAMARTVGTPVGLAALAVLDGQVEKALRGVAGPGHQTVRNVVLKGLAEVGLGMKETSRIVDAKSHGSMEASLRVPS</sequence>
<keyword evidence="2" id="KW-0457">Lysine biosynthesis</keyword>
<keyword evidence="2" id="KW-0028">Amino-acid biosynthesis</keyword>
<evidence type="ECO:0000313" key="6">
    <source>
        <dbReference type="Proteomes" id="UP001383192"/>
    </source>
</evidence>
<keyword evidence="1" id="KW-0560">Oxidoreductase</keyword>
<dbReference type="InterPro" id="IPR051168">
    <property type="entry name" value="AASS"/>
</dbReference>
<dbReference type="SUPFAM" id="SSF51735">
    <property type="entry name" value="NAD(P)-binding Rossmann-fold domains"/>
    <property type="match status" value="1"/>
</dbReference>
<dbReference type="AlphaFoldDB" id="A0AAW0D5B1"/>
<evidence type="ECO:0000256" key="1">
    <source>
        <dbReference type="ARBA" id="ARBA00023002"/>
    </source>
</evidence>
<dbReference type="SUPFAM" id="SSF55347">
    <property type="entry name" value="Glyceraldehyde-3-phosphate dehydrogenase-like, C-terminal domain"/>
    <property type="match status" value="1"/>
</dbReference>
<dbReference type="Gene3D" id="3.40.50.720">
    <property type="entry name" value="NAD(P)-binding Rossmann-like Domain"/>
    <property type="match status" value="2"/>
</dbReference>
<feature type="region of interest" description="Disordered" evidence="3">
    <location>
        <begin position="492"/>
        <end position="516"/>
    </location>
</feature>
<proteinExistence type="predicted"/>
<feature type="compositionally biased region" description="Polar residues" evidence="3">
    <location>
        <begin position="501"/>
        <end position="514"/>
    </location>
</feature>
<protein>
    <recommendedName>
        <fullName evidence="4">Alanine dehydrogenase/pyridine nucleotide transhydrogenase N-terminal domain-containing protein</fullName>
    </recommendedName>
</protein>
<dbReference type="Gene3D" id="1.10.1870.10">
    <property type="entry name" value="Domain 3, Saccharopine reductase"/>
    <property type="match status" value="1"/>
</dbReference>
<dbReference type="SMART" id="SM01003">
    <property type="entry name" value="AlaDh_PNT_N"/>
    <property type="match status" value="1"/>
</dbReference>
<evidence type="ECO:0000313" key="5">
    <source>
        <dbReference type="EMBL" id="KAK7045948.1"/>
    </source>
</evidence>
<dbReference type="CDD" id="cd12189">
    <property type="entry name" value="LKR_SDH_like"/>
    <property type="match status" value="1"/>
</dbReference>
<dbReference type="GO" id="GO:0019878">
    <property type="term" value="P:lysine biosynthetic process via aminoadipic acid"/>
    <property type="evidence" value="ECO:0007669"/>
    <property type="project" value="TreeGrafter"/>
</dbReference>
<evidence type="ECO:0000259" key="4">
    <source>
        <dbReference type="SMART" id="SM01003"/>
    </source>
</evidence>
<dbReference type="InterPro" id="IPR036291">
    <property type="entry name" value="NAD(P)-bd_dom_sf"/>
</dbReference>
<dbReference type="InterPro" id="IPR007886">
    <property type="entry name" value="AlaDH/PNT_N"/>
</dbReference>
<feature type="domain" description="Alanine dehydrogenase/pyridine nucleotide transhydrogenase N-terminal" evidence="4">
    <location>
        <begin position="14"/>
        <end position="169"/>
    </location>
</feature>
<dbReference type="Pfam" id="PF16653">
    <property type="entry name" value="Sacchrp_dh_C"/>
    <property type="match status" value="1"/>
</dbReference>
<gene>
    <name evidence="5" type="ORF">VNI00_006943</name>
</gene>
<comment type="caution">
    <text evidence="5">The sequence shown here is derived from an EMBL/GenBank/DDBJ whole genome shotgun (WGS) entry which is preliminary data.</text>
</comment>
<dbReference type="PANTHER" id="PTHR11133">
    <property type="entry name" value="SACCHAROPINE DEHYDROGENASE"/>
    <property type="match status" value="1"/>
</dbReference>
<dbReference type="GO" id="GO:0005737">
    <property type="term" value="C:cytoplasm"/>
    <property type="evidence" value="ECO:0007669"/>
    <property type="project" value="TreeGrafter"/>
</dbReference>
<dbReference type="Pfam" id="PF05222">
    <property type="entry name" value="AlaDh_PNT_N"/>
    <property type="match status" value="1"/>
</dbReference>
<evidence type="ECO:0000256" key="3">
    <source>
        <dbReference type="SAM" id="MobiDB-lite"/>
    </source>
</evidence>
<dbReference type="SUPFAM" id="SSF52283">
    <property type="entry name" value="Formate/glycerate dehydrogenase catalytic domain-like"/>
    <property type="match status" value="1"/>
</dbReference>
<keyword evidence="6" id="KW-1185">Reference proteome</keyword>
<dbReference type="Pfam" id="PF03435">
    <property type="entry name" value="Sacchrp_dh_NADP"/>
    <property type="match status" value="1"/>
</dbReference>
<accession>A0AAW0D5B1</accession>
<organism evidence="5 6">
    <name type="scientific">Paramarasmius palmivorus</name>
    <dbReference type="NCBI Taxonomy" id="297713"/>
    <lineage>
        <taxon>Eukaryota</taxon>
        <taxon>Fungi</taxon>
        <taxon>Dikarya</taxon>
        <taxon>Basidiomycota</taxon>
        <taxon>Agaricomycotina</taxon>
        <taxon>Agaricomycetes</taxon>
        <taxon>Agaricomycetidae</taxon>
        <taxon>Agaricales</taxon>
        <taxon>Marasmiineae</taxon>
        <taxon>Marasmiaceae</taxon>
        <taxon>Paramarasmius</taxon>
    </lineage>
</organism>
<dbReference type="InterPro" id="IPR005097">
    <property type="entry name" value="Sacchrp_dh_NADP-bd"/>
</dbReference>
<dbReference type="InterPro" id="IPR032095">
    <property type="entry name" value="Sacchrp_dh-like_C"/>
</dbReference>
<dbReference type="Gene3D" id="3.30.360.10">
    <property type="entry name" value="Dihydrodipicolinate Reductase, domain 2"/>
    <property type="match status" value="1"/>
</dbReference>
<dbReference type="GO" id="GO:0004753">
    <property type="term" value="F:saccharopine dehydrogenase activity"/>
    <property type="evidence" value="ECO:0007669"/>
    <property type="project" value="TreeGrafter"/>
</dbReference>
<name>A0AAW0D5B1_9AGAR</name>
<dbReference type="EMBL" id="JAYKXP010000022">
    <property type="protein sequence ID" value="KAK7045948.1"/>
    <property type="molecule type" value="Genomic_DNA"/>
</dbReference>
<dbReference type="Proteomes" id="UP001383192">
    <property type="component" value="Unassembled WGS sequence"/>
</dbReference>
<evidence type="ECO:0000256" key="2">
    <source>
        <dbReference type="ARBA" id="ARBA00023154"/>
    </source>
</evidence>
<dbReference type="PANTHER" id="PTHR11133:SF23">
    <property type="entry name" value="SACCHAROPINE DEHYDROGENASE [NAD(+), L-LYSINE-FORMING]"/>
    <property type="match status" value="1"/>
</dbReference>